<keyword evidence="4" id="KW-1185">Reference proteome</keyword>
<gene>
    <name evidence="3" type="ORF">Pla100_02560</name>
</gene>
<name>A0A5C6AV26_9BACT</name>
<evidence type="ECO:0000256" key="1">
    <source>
        <dbReference type="SAM" id="MobiDB-lite"/>
    </source>
</evidence>
<organism evidence="3 4">
    <name type="scientific">Neorhodopirellula pilleata</name>
    <dbReference type="NCBI Taxonomy" id="2714738"/>
    <lineage>
        <taxon>Bacteria</taxon>
        <taxon>Pseudomonadati</taxon>
        <taxon>Planctomycetota</taxon>
        <taxon>Planctomycetia</taxon>
        <taxon>Pirellulales</taxon>
        <taxon>Pirellulaceae</taxon>
        <taxon>Neorhodopirellula</taxon>
    </lineage>
</organism>
<protein>
    <submittedName>
        <fullName evidence="3">3 beta-hydroxysteroid dehydrogenase/Delta 5--&gt;4-isomerase</fullName>
    </submittedName>
</protein>
<evidence type="ECO:0000313" key="3">
    <source>
        <dbReference type="EMBL" id="TWU03337.1"/>
    </source>
</evidence>
<dbReference type="GO" id="GO:0005737">
    <property type="term" value="C:cytoplasm"/>
    <property type="evidence" value="ECO:0007669"/>
    <property type="project" value="TreeGrafter"/>
</dbReference>
<dbReference type="Gene3D" id="3.40.50.720">
    <property type="entry name" value="NAD(P)-binding Rossmann-like Domain"/>
    <property type="match status" value="1"/>
</dbReference>
<dbReference type="AlphaFoldDB" id="A0A5C6AV26"/>
<dbReference type="EMBL" id="SJPM01000001">
    <property type="protein sequence ID" value="TWU03337.1"/>
    <property type="molecule type" value="Genomic_DNA"/>
</dbReference>
<comment type="caution">
    <text evidence="3">The sequence shown here is derived from an EMBL/GenBank/DDBJ whole genome shotgun (WGS) entry which is preliminary data.</text>
</comment>
<dbReference type="Pfam" id="PF01370">
    <property type="entry name" value="Epimerase"/>
    <property type="match status" value="1"/>
</dbReference>
<feature type="domain" description="NAD-dependent epimerase/dehydratase" evidence="2">
    <location>
        <begin position="5"/>
        <end position="236"/>
    </location>
</feature>
<evidence type="ECO:0000259" key="2">
    <source>
        <dbReference type="Pfam" id="PF01370"/>
    </source>
</evidence>
<dbReference type="RefSeq" id="WP_146575879.1">
    <property type="nucleotide sequence ID" value="NZ_SJPM01000001.1"/>
</dbReference>
<dbReference type="InterPro" id="IPR001509">
    <property type="entry name" value="Epimerase_deHydtase"/>
</dbReference>
<proteinExistence type="predicted"/>
<dbReference type="Proteomes" id="UP000316213">
    <property type="component" value="Unassembled WGS sequence"/>
</dbReference>
<dbReference type="InterPro" id="IPR051783">
    <property type="entry name" value="NAD(P)-dependent_oxidoreduct"/>
</dbReference>
<accession>A0A5C6AV26</accession>
<dbReference type="InterPro" id="IPR036291">
    <property type="entry name" value="NAD(P)-bd_dom_sf"/>
</dbReference>
<dbReference type="PANTHER" id="PTHR48079">
    <property type="entry name" value="PROTEIN YEEZ"/>
    <property type="match status" value="1"/>
</dbReference>
<feature type="region of interest" description="Disordered" evidence="1">
    <location>
        <begin position="45"/>
        <end position="64"/>
    </location>
</feature>
<evidence type="ECO:0000313" key="4">
    <source>
        <dbReference type="Proteomes" id="UP000316213"/>
    </source>
</evidence>
<reference evidence="3 4" key="1">
    <citation type="submission" date="2019-02" db="EMBL/GenBank/DDBJ databases">
        <title>Deep-cultivation of Planctomycetes and their phenomic and genomic characterization uncovers novel biology.</title>
        <authorList>
            <person name="Wiegand S."/>
            <person name="Jogler M."/>
            <person name="Boedeker C."/>
            <person name="Pinto D."/>
            <person name="Vollmers J."/>
            <person name="Rivas-Marin E."/>
            <person name="Kohn T."/>
            <person name="Peeters S.H."/>
            <person name="Heuer A."/>
            <person name="Rast P."/>
            <person name="Oberbeckmann S."/>
            <person name="Bunk B."/>
            <person name="Jeske O."/>
            <person name="Meyerdierks A."/>
            <person name="Storesund J.E."/>
            <person name="Kallscheuer N."/>
            <person name="Luecker S."/>
            <person name="Lage O.M."/>
            <person name="Pohl T."/>
            <person name="Merkel B.J."/>
            <person name="Hornburger P."/>
            <person name="Mueller R.-W."/>
            <person name="Bruemmer F."/>
            <person name="Labrenz M."/>
            <person name="Spormann A.M."/>
            <person name="Op Den Camp H."/>
            <person name="Overmann J."/>
            <person name="Amann R."/>
            <person name="Jetten M.S.M."/>
            <person name="Mascher T."/>
            <person name="Medema M.H."/>
            <person name="Devos D.P."/>
            <person name="Kaster A.-K."/>
            <person name="Ovreas L."/>
            <person name="Rohde M."/>
            <person name="Galperin M.Y."/>
            <person name="Jogler C."/>
        </authorList>
    </citation>
    <scope>NUCLEOTIDE SEQUENCE [LARGE SCALE GENOMIC DNA]</scope>
    <source>
        <strain evidence="3 4">Pla100</strain>
    </source>
</reference>
<keyword evidence="3" id="KW-0413">Isomerase</keyword>
<dbReference type="GO" id="GO:0016853">
    <property type="term" value="F:isomerase activity"/>
    <property type="evidence" value="ECO:0007669"/>
    <property type="project" value="UniProtKB-KW"/>
</dbReference>
<dbReference type="SUPFAM" id="SSF51735">
    <property type="entry name" value="NAD(P)-binding Rossmann-fold domains"/>
    <property type="match status" value="1"/>
</dbReference>
<dbReference type="PANTHER" id="PTHR48079:SF6">
    <property type="entry name" value="NAD(P)-BINDING DOMAIN-CONTAINING PROTEIN-RELATED"/>
    <property type="match status" value="1"/>
</dbReference>
<dbReference type="GO" id="GO:0004029">
    <property type="term" value="F:aldehyde dehydrogenase (NAD+) activity"/>
    <property type="evidence" value="ECO:0007669"/>
    <property type="project" value="TreeGrafter"/>
</dbReference>
<sequence>MTRSLVTGAAGFVGRRLVAELLARGDHVIAVDRFSRFDPEDVDWTEPTGHVDLNEQKSPPRSVGLPERLSLVRTDIRDTNAIAGVLTGVDRIFHSAAAVSTQSLALSRSINVDATEGIAKAAALQPTPPVFVYLSSLAAAGPHHAAVNEMDDCHPVSHYGRTKLEAESRLHDLAGELPITIIRPPCVIGPGDRNLLALYQTVRLGWNLVLSKTARYSYISVVDLVPALLVASERGRRLQGLNEAGRIDQDRVGIYYLTDPKPVTFVQLADMIASTIQKDRVRHVRVPKTIGWMIGGYGEVLLRVLGRRVFLNLDKIREGVGGSWVCDGTRAAKELSFAPAADLSTRIEQTTQSYRQAGWV</sequence>
<dbReference type="OrthoDB" id="9811743at2"/>